<dbReference type="GO" id="GO:1990351">
    <property type="term" value="C:transporter complex"/>
    <property type="evidence" value="ECO:0007669"/>
    <property type="project" value="TreeGrafter"/>
</dbReference>
<reference evidence="3 4" key="1">
    <citation type="journal article" date="2011" name="J. Bacteriol.">
        <title>Complete genome sequence of the industrial strain Ketogulonicigenium vulgare WSH-001.</title>
        <authorList>
            <person name="Liu L."/>
            <person name="Li Y."/>
            <person name="Zhang J."/>
            <person name="Zhou Z."/>
            <person name="Liu J."/>
            <person name="Li X."/>
            <person name="Zhou J."/>
            <person name="Du G."/>
            <person name="Wang L."/>
            <person name="Chen J."/>
        </authorList>
    </citation>
    <scope>NUCLEOTIDE SEQUENCE [LARGE SCALE GENOMIC DNA]</scope>
    <source>
        <strain evidence="3 4">WSH-001</strain>
    </source>
</reference>
<dbReference type="EMBL" id="CP002018">
    <property type="protein sequence ID" value="AEM40988.1"/>
    <property type="molecule type" value="Genomic_DNA"/>
</dbReference>
<evidence type="ECO:0000313" key="4">
    <source>
        <dbReference type="Proteomes" id="UP000000692"/>
    </source>
</evidence>
<feature type="domain" description="LptD C-terminal" evidence="2">
    <location>
        <begin position="273"/>
        <end position="637"/>
    </location>
</feature>
<dbReference type="HOGENOM" id="CLU_009039_3_0_5"/>
<dbReference type="GO" id="GO:0015920">
    <property type="term" value="P:lipopolysaccharide transport"/>
    <property type="evidence" value="ECO:0007669"/>
    <property type="project" value="InterPro"/>
</dbReference>
<protein>
    <recommendedName>
        <fullName evidence="1">LPS-assembly protein LptD</fullName>
    </recommendedName>
</protein>
<comment type="caution">
    <text evidence="1">Lacks conserved residue(s) required for the propagation of feature annotation.</text>
</comment>
<comment type="similarity">
    <text evidence="1">Belongs to the LptD family.</text>
</comment>
<keyword evidence="1" id="KW-0472">Membrane</keyword>
<evidence type="ECO:0000259" key="2">
    <source>
        <dbReference type="Pfam" id="PF04453"/>
    </source>
</evidence>
<gene>
    <name evidence="3" type="primary">ost</name>
    <name evidence="1" type="synonym">lptD</name>
    <name evidence="3" type="ordered locus">KVU_1149</name>
</gene>
<dbReference type="OrthoDB" id="9760225at2"/>
<comment type="subunit">
    <text evidence="1">Component of the lipopolysaccharide transport and assembly complex.</text>
</comment>
<proteinExistence type="inferred from homology"/>
<dbReference type="Proteomes" id="UP000000692">
    <property type="component" value="Chromosome"/>
</dbReference>
<evidence type="ECO:0000256" key="1">
    <source>
        <dbReference type="HAMAP-Rule" id="MF_01411"/>
    </source>
</evidence>
<organism evidence="3 4">
    <name type="scientific">Ketogulonicigenium vulgare (strain WSH-001)</name>
    <dbReference type="NCBI Taxonomy" id="759362"/>
    <lineage>
        <taxon>Bacteria</taxon>
        <taxon>Pseudomonadati</taxon>
        <taxon>Pseudomonadota</taxon>
        <taxon>Alphaproteobacteria</taxon>
        <taxon>Rhodobacterales</taxon>
        <taxon>Roseobacteraceae</taxon>
        <taxon>Ketogulonicigenium</taxon>
    </lineage>
</organism>
<dbReference type="HAMAP" id="MF_01411">
    <property type="entry name" value="LPS_assembly_LptD"/>
    <property type="match status" value="1"/>
</dbReference>
<keyword evidence="4" id="KW-1185">Reference proteome</keyword>
<comment type="subcellular location">
    <subcellularLocation>
        <location evidence="1">Cell outer membrane</location>
    </subcellularLocation>
</comment>
<dbReference type="eggNOG" id="COG1452">
    <property type="taxonomic scope" value="Bacteria"/>
</dbReference>
<dbReference type="InterPro" id="IPR050218">
    <property type="entry name" value="LptD"/>
</dbReference>
<dbReference type="GO" id="GO:0009279">
    <property type="term" value="C:cell outer membrane"/>
    <property type="evidence" value="ECO:0007669"/>
    <property type="project" value="UniProtKB-SubCell"/>
</dbReference>
<comment type="function">
    <text evidence="1">Involved in the assembly of lipopolysaccharide (LPS) at the surface of the outer membrane.</text>
</comment>
<dbReference type="InterPro" id="IPR020889">
    <property type="entry name" value="LipoPS_assembly_LptD"/>
</dbReference>
<keyword evidence="1" id="KW-0998">Cell outer membrane</keyword>
<evidence type="ECO:0000313" key="3">
    <source>
        <dbReference type="EMBL" id="AEM40988.1"/>
    </source>
</evidence>
<dbReference type="KEGG" id="kvl:KVU_1149"/>
<dbReference type="InterPro" id="IPR007543">
    <property type="entry name" value="LptD_C"/>
</dbReference>
<dbReference type="GO" id="GO:0043165">
    <property type="term" value="P:Gram-negative-bacterium-type cell outer membrane assembly"/>
    <property type="evidence" value="ECO:0007669"/>
    <property type="project" value="UniProtKB-UniRule"/>
</dbReference>
<name>F9Y6X1_KETVW</name>
<dbReference type="Pfam" id="PF04453">
    <property type="entry name" value="LptD"/>
    <property type="match status" value="1"/>
</dbReference>
<dbReference type="AlphaFoldDB" id="F9Y6X1"/>
<dbReference type="PANTHER" id="PTHR30189:SF1">
    <property type="entry name" value="LPS-ASSEMBLY PROTEIN LPTD"/>
    <property type="match status" value="1"/>
</dbReference>
<feature type="signal peptide" evidence="1">
    <location>
        <begin position="1"/>
        <end position="28"/>
    </location>
</feature>
<dbReference type="PANTHER" id="PTHR30189">
    <property type="entry name" value="LPS-ASSEMBLY PROTEIN"/>
    <property type="match status" value="1"/>
</dbReference>
<feature type="chain" id="PRO_5009012537" description="LPS-assembly protein LptD" evidence="1">
    <location>
        <begin position="29"/>
        <end position="711"/>
    </location>
</feature>
<sequence length="711" mass="77499" precursor="true">MARKLNPPRGFLAAATLAVCTAVGGAQAQDVPTLLADSIRVDDAGRLIAEGHVQVFYDGTALSAATVIYDRENEQLSLTGPILIQQPDGTAITAEAGQLDQRLRAGLLEGARMVLNQQLQLAASEIEQNGQGITQLTRVAATSCQVCGDSTPLWQIRAGRVVHDDVAQQIWFENATFLIKGVPLAWLPVLRVPAADVTRAQGLLAPRTWSTSEMGFGIMLPYYIPIGTSRDLTLTPYFAARGTAMLGQYRQALTFGDINVNAMVGSDQLIEGTTRHYIDATGNFRLSENTTLYFRWQDVSDSAVMSHYGYSYTDRLQSGVEISRIEEDTKSNFGFWGYRSLRDSETNDALPPYVAFARWEHDTTPSVIGGNLTYGIDYRGLWRTGDYTGQLGRDVNRLYVFGEWNKTLTLDGGARLRFDAANTVLAYGINDDPTYDDILLRMQPAIAATLSWPLIRADNAGRTQYLEPIISVGWSEGYGPAAPNEDSLIAEMDSANIFALSRLPGDDAVEPGARLGYGLRYAMFDPSGWSGALTIGQILRQEEADGLAPTSGMTDKSNDILLEAELVLPGGLSMDARTLLEDDLSGFGKSEMRVNWNRDTLGLSAGYIHLPADLTEARETTISELTFDSSLKLDDTWSLASSIRYDIAAADMMRVGFDIGWQNECVMVDLSVERRYTSTLYLEPSTSVGLSVSLAGFSVGGTRRASTACGI</sequence>
<accession>F9Y6X1</accession>
<keyword evidence="1" id="KW-0732">Signal</keyword>
<dbReference type="RefSeq" id="WP_013384454.1">
    <property type="nucleotide sequence ID" value="NC_017384.1"/>
</dbReference>